<keyword evidence="2 4" id="KW-0378">Hydrolase</keyword>
<dbReference type="AlphaFoldDB" id="A0A0D3IAH8"/>
<keyword evidence="6" id="KW-1185">Reference proteome</keyword>
<evidence type="ECO:0000256" key="3">
    <source>
        <dbReference type="ARBA" id="ARBA00023295"/>
    </source>
</evidence>
<keyword evidence="3 4" id="KW-0326">Glycosidase</keyword>
<dbReference type="GO" id="GO:0005975">
    <property type="term" value="P:carbohydrate metabolic process"/>
    <property type="evidence" value="ECO:0007669"/>
    <property type="project" value="InterPro"/>
</dbReference>
<dbReference type="PRINTS" id="PR00740">
    <property type="entry name" value="GLHYDRLASE27"/>
</dbReference>
<evidence type="ECO:0000256" key="4">
    <source>
        <dbReference type="RuleBase" id="RU361168"/>
    </source>
</evidence>
<dbReference type="HOGENOM" id="CLU_013093_4_2_1"/>
<proteinExistence type="inferred from homology"/>
<dbReference type="GeneID" id="17254415"/>
<reference evidence="6" key="1">
    <citation type="journal article" date="2013" name="Nature">
        <title>Pan genome of the phytoplankton Emiliania underpins its global distribution.</title>
        <authorList>
            <person name="Read B.A."/>
            <person name="Kegel J."/>
            <person name="Klute M.J."/>
            <person name="Kuo A."/>
            <person name="Lefebvre S.C."/>
            <person name="Maumus F."/>
            <person name="Mayer C."/>
            <person name="Miller J."/>
            <person name="Monier A."/>
            <person name="Salamov A."/>
            <person name="Young J."/>
            <person name="Aguilar M."/>
            <person name="Claverie J.M."/>
            <person name="Frickenhaus S."/>
            <person name="Gonzalez K."/>
            <person name="Herman E.K."/>
            <person name="Lin Y.C."/>
            <person name="Napier J."/>
            <person name="Ogata H."/>
            <person name="Sarno A.F."/>
            <person name="Shmutz J."/>
            <person name="Schroeder D."/>
            <person name="de Vargas C."/>
            <person name="Verret F."/>
            <person name="von Dassow P."/>
            <person name="Valentin K."/>
            <person name="Van de Peer Y."/>
            <person name="Wheeler G."/>
            <person name="Dacks J.B."/>
            <person name="Delwiche C.F."/>
            <person name="Dyhrman S.T."/>
            <person name="Glockner G."/>
            <person name="John U."/>
            <person name="Richards T."/>
            <person name="Worden A.Z."/>
            <person name="Zhang X."/>
            <person name="Grigoriev I.V."/>
            <person name="Allen A.E."/>
            <person name="Bidle K."/>
            <person name="Borodovsky M."/>
            <person name="Bowler C."/>
            <person name="Brownlee C."/>
            <person name="Cock J.M."/>
            <person name="Elias M."/>
            <person name="Gladyshev V.N."/>
            <person name="Groth M."/>
            <person name="Guda C."/>
            <person name="Hadaegh A."/>
            <person name="Iglesias-Rodriguez M.D."/>
            <person name="Jenkins J."/>
            <person name="Jones B.M."/>
            <person name="Lawson T."/>
            <person name="Leese F."/>
            <person name="Lindquist E."/>
            <person name="Lobanov A."/>
            <person name="Lomsadze A."/>
            <person name="Malik S.B."/>
            <person name="Marsh M.E."/>
            <person name="Mackinder L."/>
            <person name="Mock T."/>
            <person name="Mueller-Roeber B."/>
            <person name="Pagarete A."/>
            <person name="Parker M."/>
            <person name="Probert I."/>
            <person name="Quesneville H."/>
            <person name="Raines C."/>
            <person name="Rensing S.A."/>
            <person name="Riano-Pachon D.M."/>
            <person name="Richier S."/>
            <person name="Rokitta S."/>
            <person name="Shiraiwa Y."/>
            <person name="Soanes D.M."/>
            <person name="van der Giezen M."/>
            <person name="Wahlund T.M."/>
            <person name="Williams B."/>
            <person name="Wilson W."/>
            <person name="Wolfe G."/>
            <person name="Wurch L.L."/>
        </authorList>
    </citation>
    <scope>NUCLEOTIDE SEQUENCE</scope>
</reference>
<keyword evidence="4" id="KW-1015">Disulfide bond</keyword>
<comment type="catalytic activity">
    <reaction evidence="4">
        <text>Hydrolysis of terminal, non-reducing alpha-D-galactose residues in alpha-D-galactosides, including galactose oligosaccharides, galactomannans and galactolipids.</text>
        <dbReference type="EC" id="3.2.1.22"/>
    </reaction>
</comment>
<dbReference type="PANTHER" id="PTHR11452:SF75">
    <property type="entry name" value="ALPHA-GALACTOSIDASE MEL1"/>
    <property type="match status" value="1"/>
</dbReference>
<accession>A0A0D3IAH8</accession>
<dbReference type="PaxDb" id="2903-EOD08263"/>
<dbReference type="KEGG" id="ehx:EMIHUDRAFT_258328"/>
<dbReference type="GO" id="GO:0004557">
    <property type="term" value="F:alpha-galactosidase activity"/>
    <property type="evidence" value="ECO:0007669"/>
    <property type="project" value="UniProtKB-EC"/>
</dbReference>
<dbReference type="eggNOG" id="KOG2366">
    <property type="taxonomic scope" value="Eukaryota"/>
</dbReference>
<dbReference type="Proteomes" id="UP000013827">
    <property type="component" value="Unassembled WGS sequence"/>
</dbReference>
<name>A0A0D3IAH8_EMIH1</name>
<dbReference type="SUPFAM" id="SSF51445">
    <property type="entry name" value="(Trans)glycosidases"/>
    <property type="match status" value="1"/>
</dbReference>
<organism evidence="5 6">
    <name type="scientific">Emiliania huxleyi (strain CCMP1516)</name>
    <dbReference type="NCBI Taxonomy" id="280463"/>
    <lineage>
        <taxon>Eukaryota</taxon>
        <taxon>Haptista</taxon>
        <taxon>Haptophyta</taxon>
        <taxon>Prymnesiophyceae</taxon>
        <taxon>Isochrysidales</taxon>
        <taxon>Noelaerhabdaceae</taxon>
        <taxon>Emiliania</taxon>
    </lineage>
</organism>
<evidence type="ECO:0000313" key="5">
    <source>
        <dbReference type="EnsemblProtists" id="EOD08263"/>
    </source>
</evidence>
<dbReference type="EnsemblProtists" id="EOD08263">
    <property type="protein sequence ID" value="EOD08263"/>
    <property type="gene ID" value="EMIHUDRAFT_258328"/>
</dbReference>
<dbReference type="InterPro" id="IPR013785">
    <property type="entry name" value="Aldolase_TIM"/>
</dbReference>
<dbReference type="Pfam" id="PF16499">
    <property type="entry name" value="Melibiase_2"/>
    <property type="match status" value="1"/>
</dbReference>
<comment type="similarity">
    <text evidence="1 4">Belongs to the glycosyl hydrolase 27 family.</text>
</comment>
<dbReference type="InterPro" id="IPR017853">
    <property type="entry name" value="GH"/>
</dbReference>
<evidence type="ECO:0000256" key="2">
    <source>
        <dbReference type="ARBA" id="ARBA00022801"/>
    </source>
</evidence>
<dbReference type="Gene3D" id="3.20.20.70">
    <property type="entry name" value="Aldolase class I"/>
    <property type="match status" value="1"/>
</dbReference>
<sequence>MLCLFVGPVGLDNGVGLRPAMGYNTWNDLRCEGVTADAIDAIAVAMVELGLAKLGYAYLNVDDCWATATDPSGELVADPAAFPDGLPALVESVHARGLRFGLYGDRGWKTCAFRPGSGGLEPAHAAQFARWGVDYLKYDSCWASNDHDAAFE</sequence>
<evidence type="ECO:0000256" key="1">
    <source>
        <dbReference type="ARBA" id="ARBA00009743"/>
    </source>
</evidence>
<evidence type="ECO:0000313" key="6">
    <source>
        <dbReference type="Proteomes" id="UP000013827"/>
    </source>
</evidence>
<dbReference type="RefSeq" id="XP_005760692.1">
    <property type="nucleotide sequence ID" value="XM_005760635.1"/>
</dbReference>
<dbReference type="PANTHER" id="PTHR11452">
    <property type="entry name" value="ALPHA-GALACTOSIDASE/ALPHA-N-ACETYLGALACTOSAMINIDASE"/>
    <property type="match status" value="1"/>
</dbReference>
<dbReference type="STRING" id="2903.R1BES8"/>
<dbReference type="EC" id="3.2.1.22" evidence="4"/>
<protein>
    <recommendedName>
        <fullName evidence="4">Alpha-galactosidase</fullName>
        <ecNumber evidence="4">3.2.1.22</ecNumber>
    </recommendedName>
    <alternativeName>
        <fullName evidence="4">Melibiase</fullName>
    </alternativeName>
</protein>
<reference evidence="5" key="2">
    <citation type="submission" date="2024-10" db="UniProtKB">
        <authorList>
            <consortium name="EnsemblProtists"/>
        </authorList>
    </citation>
    <scope>IDENTIFICATION</scope>
</reference>
<dbReference type="InterPro" id="IPR002241">
    <property type="entry name" value="Glyco_hydro_27"/>
</dbReference>